<evidence type="ECO:0000313" key="1">
    <source>
        <dbReference type="EMBL" id="KAB7891417.1"/>
    </source>
</evidence>
<evidence type="ECO:0000313" key="2">
    <source>
        <dbReference type="Proteomes" id="UP000472839"/>
    </source>
</evidence>
<reference evidence="1 2" key="1">
    <citation type="submission" date="2019-10" db="EMBL/GenBank/DDBJ databases">
        <title>Poseidonibacter ostreae sp. nov., isolated from the gut of the Ostrea denselamellosa.</title>
        <authorList>
            <person name="Choi A."/>
        </authorList>
    </citation>
    <scope>NUCLEOTIDE SEQUENCE [LARGE SCALE GENOMIC DNA]</scope>
    <source>
        <strain evidence="1 2">SJOD-M-33</strain>
    </source>
</reference>
<dbReference type="EMBL" id="WFKK01000001">
    <property type="protein sequence ID" value="KAB7891417.1"/>
    <property type="molecule type" value="Genomic_DNA"/>
</dbReference>
<dbReference type="Pfam" id="PF24692">
    <property type="entry name" value="DUF7659"/>
    <property type="match status" value="1"/>
</dbReference>
<dbReference type="RefSeq" id="WP_152279520.1">
    <property type="nucleotide sequence ID" value="NZ_WFKK01000001.1"/>
</dbReference>
<dbReference type="Proteomes" id="UP000472839">
    <property type="component" value="Unassembled WGS sequence"/>
</dbReference>
<organism evidence="1 2">
    <name type="scientific">Poseidonibacter ostreae</name>
    <dbReference type="NCBI Taxonomy" id="2654171"/>
    <lineage>
        <taxon>Bacteria</taxon>
        <taxon>Pseudomonadati</taxon>
        <taxon>Campylobacterota</taxon>
        <taxon>Epsilonproteobacteria</taxon>
        <taxon>Campylobacterales</taxon>
        <taxon>Arcobacteraceae</taxon>
        <taxon>Poseidonibacter</taxon>
    </lineage>
</organism>
<dbReference type="AlphaFoldDB" id="A0A6L4WX17"/>
<proteinExistence type="predicted"/>
<gene>
    <name evidence="1" type="ORF">GBG19_00850</name>
</gene>
<name>A0A6L4WX17_9BACT</name>
<accession>A0A6L4WX17</accession>
<dbReference type="InterPro" id="IPR056076">
    <property type="entry name" value="DUF7659"/>
</dbReference>
<sequence>MSALPIVRDLEEILGEHGAFFAFGQEQFDKAKIDGVKYVSLGSGLVSPKENAKELLKNIEENSKNKIELEMKTLGANKIIRNALFNYECQISCSYEDAMESLSAYPITEEEIAIEYRAFMNHCIDNDLF</sequence>
<protein>
    <submittedName>
        <fullName evidence="1">Uncharacterized protein</fullName>
    </submittedName>
</protein>
<comment type="caution">
    <text evidence="1">The sequence shown here is derived from an EMBL/GenBank/DDBJ whole genome shotgun (WGS) entry which is preliminary data.</text>
</comment>